<evidence type="ECO:0000313" key="4">
    <source>
        <dbReference type="Proteomes" id="UP001177769"/>
    </source>
</evidence>
<dbReference type="Pfam" id="PF16732">
    <property type="entry name" value="ComP_DUS"/>
    <property type="match status" value="1"/>
</dbReference>
<dbReference type="GO" id="GO:0015627">
    <property type="term" value="C:type II protein secretion system complex"/>
    <property type="evidence" value="ECO:0007669"/>
    <property type="project" value="InterPro"/>
</dbReference>
<dbReference type="PRINTS" id="PR00813">
    <property type="entry name" value="BCTERIALGSPG"/>
</dbReference>
<dbReference type="InterPro" id="IPR012902">
    <property type="entry name" value="N_methyl_site"/>
</dbReference>
<name>A0AA95SJD2_9BURK</name>
<evidence type="ECO:0000313" key="3">
    <source>
        <dbReference type="EMBL" id="WIT09833.1"/>
    </source>
</evidence>
<keyword evidence="2" id="KW-0472">Membrane</keyword>
<dbReference type="PROSITE" id="PS00409">
    <property type="entry name" value="PROKAR_NTER_METHYL"/>
    <property type="match status" value="1"/>
</dbReference>
<dbReference type="GO" id="GO:0015628">
    <property type="term" value="P:protein secretion by the type II secretion system"/>
    <property type="evidence" value="ECO:0007669"/>
    <property type="project" value="InterPro"/>
</dbReference>
<dbReference type="Proteomes" id="UP001177769">
    <property type="component" value="Chromosome"/>
</dbReference>
<dbReference type="Pfam" id="PF07963">
    <property type="entry name" value="N_methyl"/>
    <property type="match status" value="1"/>
</dbReference>
<sequence length="160" mass="17608">MIRTSARKPIGRYRETVSGFTLIEMMITVGLIGVLGALALPSYRDYVRRGQVPESMTALSDYRIKMEQFYLDNRSYGTGACASGAVSPPWNNFRPGGAKYFEFSCELTDSGQGYVLTAKGVSGQAVGHIYTLTQDNARATTLFKGDSMNKACWLMRGDEC</sequence>
<dbReference type="NCBIfam" id="TIGR02532">
    <property type="entry name" value="IV_pilin_GFxxxE"/>
    <property type="match status" value="1"/>
</dbReference>
<dbReference type="RefSeq" id="WP_285230903.1">
    <property type="nucleotide sequence ID" value="NZ_CP116346.1"/>
</dbReference>
<dbReference type="EMBL" id="CP116346">
    <property type="protein sequence ID" value="WIT09833.1"/>
    <property type="molecule type" value="Genomic_DNA"/>
</dbReference>
<dbReference type="Gene3D" id="3.30.700.10">
    <property type="entry name" value="Glycoprotein, Type 4 Pilin"/>
    <property type="match status" value="1"/>
</dbReference>
<evidence type="ECO:0000256" key="2">
    <source>
        <dbReference type="SAM" id="Phobius"/>
    </source>
</evidence>
<dbReference type="SUPFAM" id="SSF54523">
    <property type="entry name" value="Pili subunits"/>
    <property type="match status" value="1"/>
</dbReference>
<dbReference type="InterPro" id="IPR045584">
    <property type="entry name" value="Pilin-like"/>
</dbReference>
<dbReference type="InterPro" id="IPR000983">
    <property type="entry name" value="Bac_GSPG_pilin"/>
</dbReference>
<reference evidence="3" key="1">
    <citation type="submission" date="2023-01" db="EMBL/GenBank/DDBJ databases">
        <title>Whole genome sequence of Paucibacter sp. S2-9 isolated from pond sediment.</title>
        <authorList>
            <person name="Jung J.Y."/>
        </authorList>
    </citation>
    <scope>NUCLEOTIDE SEQUENCE</scope>
    <source>
        <strain evidence="3">S2-9</strain>
    </source>
</reference>
<dbReference type="AlphaFoldDB" id="A0AA95SJD2"/>
<dbReference type="KEGG" id="pais:PFX98_12860"/>
<gene>
    <name evidence="3" type="ORF">PFX98_12860</name>
</gene>
<keyword evidence="2" id="KW-1133">Transmembrane helix</keyword>
<keyword evidence="1" id="KW-0488">Methylation</keyword>
<organism evidence="3 4">
    <name type="scientific">Paucibacter sediminis</name>
    <dbReference type="NCBI Taxonomy" id="3019553"/>
    <lineage>
        <taxon>Bacteria</taxon>
        <taxon>Pseudomonadati</taxon>
        <taxon>Pseudomonadota</taxon>
        <taxon>Betaproteobacteria</taxon>
        <taxon>Burkholderiales</taxon>
        <taxon>Sphaerotilaceae</taxon>
        <taxon>Roseateles</taxon>
    </lineage>
</organism>
<dbReference type="InterPro" id="IPR031982">
    <property type="entry name" value="PilE-like"/>
</dbReference>
<accession>A0AA95SJD2</accession>
<keyword evidence="2" id="KW-0812">Transmembrane</keyword>
<protein>
    <submittedName>
        <fullName evidence="3">Type IV pilin protein</fullName>
    </submittedName>
</protein>
<proteinExistence type="predicted"/>
<feature type="transmembrane region" description="Helical" evidence="2">
    <location>
        <begin position="20"/>
        <end position="40"/>
    </location>
</feature>
<dbReference type="GO" id="GO:0043683">
    <property type="term" value="P:type IV pilus assembly"/>
    <property type="evidence" value="ECO:0007669"/>
    <property type="project" value="InterPro"/>
</dbReference>
<evidence type="ECO:0000256" key="1">
    <source>
        <dbReference type="ARBA" id="ARBA00022481"/>
    </source>
</evidence>
<keyword evidence="4" id="KW-1185">Reference proteome</keyword>